<accession>A0ABU8NAD1</accession>
<proteinExistence type="predicted"/>
<evidence type="ECO:0000313" key="2">
    <source>
        <dbReference type="Proteomes" id="UP001370100"/>
    </source>
</evidence>
<dbReference type="Pfam" id="PF19748">
    <property type="entry name" value="DUF6235"/>
    <property type="match status" value="1"/>
</dbReference>
<sequence length="92" mass="10248">MITTRLTEGTDVLGAWSDTATQAQRNEVYEVLFALLDGTAPRRCHLTSDGQWFRATVTAEIALDGRWVDEGFEVHFIGRPSARNLDHSDRAG</sequence>
<name>A0ABU8NAD1_9PSEU</name>
<organism evidence="1 2">
    <name type="scientific">Actinomycetospora aeridis</name>
    <dbReference type="NCBI Taxonomy" id="3129231"/>
    <lineage>
        <taxon>Bacteria</taxon>
        <taxon>Bacillati</taxon>
        <taxon>Actinomycetota</taxon>
        <taxon>Actinomycetes</taxon>
        <taxon>Pseudonocardiales</taxon>
        <taxon>Pseudonocardiaceae</taxon>
        <taxon>Actinomycetospora</taxon>
    </lineage>
</organism>
<dbReference type="RefSeq" id="WP_337715346.1">
    <property type="nucleotide sequence ID" value="NZ_JBBEGL010000005.1"/>
</dbReference>
<gene>
    <name evidence="1" type="ORF">WCD41_19310</name>
</gene>
<evidence type="ECO:0000313" key="1">
    <source>
        <dbReference type="EMBL" id="MEJ2888616.1"/>
    </source>
</evidence>
<dbReference type="Proteomes" id="UP001370100">
    <property type="component" value="Unassembled WGS sequence"/>
</dbReference>
<keyword evidence="2" id="KW-1185">Reference proteome</keyword>
<comment type="caution">
    <text evidence="1">The sequence shown here is derived from an EMBL/GenBank/DDBJ whole genome shotgun (WGS) entry which is preliminary data.</text>
</comment>
<dbReference type="EMBL" id="JBBEGL010000005">
    <property type="protein sequence ID" value="MEJ2888616.1"/>
    <property type="molecule type" value="Genomic_DNA"/>
</dbReference>
<protein>
    <submittedName>
        <fullName evidence="1">DUF6235 family protein</fullName>
    </submittedName>
</protein>
<dbReference type="InterPro" id="IPR046202">
    <property type="entry name" value="DUF6235"/>
</dbReference>
<reference evidence="1 2" key="1">
    <citation type="submission" date="2024-03" db="EMBL/GenBank/DDBJ databases">
        <title>Actinomycetospora sp. OC33-EN06, a novel actinomycete isolated from wild orchid (Aerides multiflora).</title>
        <authorList>
            <person name="Suriyachadkun C."/>
        </authorList>
    </citation>
    <scope>NUCLEOTIDE SEQUENCE [LARGE SCALE GENOMIC DNA]</scope>
    <source>
        <strain evidence="1 2">OC33-EN06</strain>
    </source>
</reference>